<keyword evidence="4" id="KW-0805">Transcription regulation</keyword>
<gene>
    <name evidence="13" type="ORF">OLEA9_A058558</name>
</gene>
<dbReference type="Proteomes" id="UP000594638">
    <property type="component" value="Unassembled WGS sequence"/>
</dbReference>
<evidence type="ECO:0000256" key="9">
    <source>
        <dbReference type="PROSITE-ProRule" id="PRU00357"/>
    </source>
</evidence>
<keyword evidence="5" id="KW-0090">Biological rhythms</keyword>
<feature type="domain" description="Response regulatory" evidence="11">
    <location>
        <begin position="57"/>
        <end position="175"/>
    </location>
</feature>
<evidence type="ECO:0000256" key="8">
    <source>
        <dbReference type="PROSITE-ProRule" id="PRU00169"/>
    </source>
</evidence>
<dbReference type="InterPro" id="IPR001789">
    <property type="entry name" value="Sig_transdc_resp-reg_receiver"/>
</dbReference>
<dbReference type="EMBL" id="CACTIH010001849">
    <property type="protein sequence ID" value="CAA2965827.1"/>
    <property type="molecule type" value="Genomic_DNA"/>
</dbReference>
<dbReference type="SMART" id="SM00448">
    <property type="entry name" value="REC"/>
    <property type="match status" value="1"/>
</dbReference>
<evidence type="ECO:0000256" key="1">
    <source>
        <dbReference type="ARBA" id="ARBA00004123"/>
    </source>
</evidence>
<sequence length="682" mass="75018">MGEIVASSENGMELEVMETEQKKGAEEGEVEAPPSAAAEVGSSVVRWEKFLPKMVMRVLLVEADDSTRQIIAALLRKCSYRVTAVPDGLKAWEVLKERSCNVDLILTEVELPSISGYALLTLIMENDICKNIPVIMMSSHDSVSTVYKCMLKGAVDFLVKPLRKNELKNLWQHVWRRRASSSSGIGLPDESVEQRKTEATAENNAVSNHSSGSMASIQRNRECIEKGSDAQSSSTKPELETEGADIEHLQGLTQPKRIKCLSNDINVPAEEEYYQENKNLQTIDTRARGSQAAASMDANAVTQGEDEIYEDHLEHVHVINEASENNRVPVNSCSTIDLIGAFDNYLKGTFRGSASNGSTSKIDLLPLLDLSLRRYHPNGSVNHANDDRPILNHSDASAFSRYVNKPLQSNHSTSASTCNPQKDKTNSDKQSSCHNHDCNSDTHGPNLSPQKDVTLATCQPGVAEIMFPYRQQTVLFQPTPIRGAMIETISNGYGSGMPSVDCIQSGPSLQQSRGTVGALESSPPLNPCCQLNHQTGSPLHFQKMDRRINDATNQIHNNPGPTLEDQGHMSSATDRSANSSFCNGLSHLHSMDSGGKINVISAVKATSECGNEGFIVHEGSSYRSVQREAALTKFRLKRKDRCFEKKVRYESRKKLAEQRPRVKGQFVRQLSNYPQPSDSSTG</sequence>
<evidence type="ECO:0000256" key="3">
    <source>
        <dbReference type="ARBA" id="ARBA00023012"/>
    </source>
</evidence>
<keyword evidence="3" id="KW-0902">Two-component regulatory system</keyword>
<evidence type="ECO:0000313" key="14">
    <source>
        <dbReference type="Proteomes" id="UP000594638"/>
    </source>
</evidence>
<comment type="caution">
    <text evidence="13">The sequence shown here is derived from an EMBL/GenBank/DDBJ whole genome shotgun (WGS) entry which is preliminary data.</text>
</comment>
<dbReference type="PROSITE" id="PS50110">
    <property type="entry name" value="RESPONSE_REGULATORY"/>
    <property type="match status" value="1"/>
</dbReference>
<evidence type="ECO:0000256" key="6">
    <source>
        <dbReference type="ARBA" id="ARBA00023163"/>
    </source>
</evidence>
<feature type="region of interest" description="Disordered" evidence="10">
    <location>
        <begin position="1"/>
        <end position="35"/>
    </location>
</feature>
<evidence type="ECO:0000259" key="11">
    <source>
        <dbReference type="PROSITE" id="PS50110"/>
    </source>
</evidence>
<name>A0A8S0QEJ6_OLEEU</name>
<feature type="region of interest" description="Disordered" evidence="10">
    <location>
        <begin position="554"/>
        <end position="576"/>
    </location>
</feature>
<feature type="compositionally biased region" description="Polar residues" evidence="10">
    <location>
        <begin position="408"/>
        <end position="420"/>
    </location>
</feature>
<evidence type="ECO:0000256" key="7">
    <source>
        <dbReference type="ARBA" id="ARBA00023242"/>
    </source>
</evidence>
<evidence type="ECO:0000256" key="5">
    <source>
        <dbReference type="ARBA" id="ARBA00023108"/>
    </source>
</evidence>
<dbReference type="Pfam" id="PF06203">
    <property type="entry name" value="CCT"/>
    <property type="match status" value="1"/>
</dbReference>
<dbReference type="PROSITE" id="PS51017">
    <property type="entry name" value="CCT"/>
    <property type="match status" value="1"/>
</dbReference>
<evidence type="ECO:0000313" key="13">
    <source>
        <dbReference type="EMBL" id="CAA2965827.1"/>
    </source>
</evidence>
<dbReference type="SUPFAM" id="SSF52172">
    <property type="entry name" value="CheY-like"/>
    <property type="match status" value="1"/>
</dbReference>
<keyword evidence="14" id="KW-1185">Reference proteome</keyword>
<dbReference type="PANTHER" id="PTHR43874">
    <property type="entry name" value="TWO-COMPONENT RESPONSE REGULATOR"/>
    <property type="match status" value="1"/>
</dbReference>
<dbReference type="InterPro" id="IPR011006">
    <property type="entry name" value="CheY-like_superfamily"/>
</dbReference>
<accession>A0A8S0QEJ6</accession>
<comment type="subcellular location">
    <subcellularLocation>
        <location evidence="1 9">Nucleus</location>
    </subcellularLocation>
</comment>
<dbReference type="CDD" id="cd17582">
    <property type="entry name" value="psREC_PRR"/>
    <property type="match status" value="1"/>
</dbReference>
<organism evidence="13 14">
    <name type="scientific">Olea europaea subsp. europaea</name>
    <dbReference type="NCBI Taxonomy" id="158383"/>
    <lineage>
        <taxon>Eukaryota</taxon>
        <taxon>Viridiplantae</taxon>
        <taxon>Streptophyta</taxon>
        <taxon>Embryophyta</taxon>
        <taxon>Tracheophyta</taxon>
        <taxon>Spermatophyta</taxon>
        <taxon>Magnoliopsida</taxon>
        <taxon>eudicotyledons</taxon>
        <taxon>Gunneridae</taxon>
        <taxon>Pentapetalae</taxon>
        <taxon>asterids</taxon>
        <taxon>lamiids</taxon>
        <taxon>Lamiales</taxon>
        <taxon>Oleaceae</taxon>
        <taxon>Oleeae</taxon>
        <taxon>Olea</taxon>
    </lineage>
</organism>
<evidence type="ECO:0000256" key="2">
    <source>
        <dbReference type="ARBA" id="ARBA00010330"/>
    </source>
</evidence>
<feature type="compositionally biased region" description="Polar residues" evidence="10">
    <location>
        <begin position="200"/>
        <end position="218"/>
    </location>
</feature>
<dbReference type="Pfam" id="PF00072">
    <property type="entry name" value="Response_reg"/>
    <property type="match status" value="1"/>
</dbReference>
<reference evidence="13 14" key="1">
    <citation type="submission" date="2019-12" db="EMBL/GenBank/DDBJ databases">
        <authorList>
            <person name="Alioto T."/>
            <person name="Alioto T."/>
            <person name="Gomez Garrido J."/>
        </authorList>
    </citation>
    <scope>NUCLEOTIDE SEQUENCE [LARGE SCALE GENOMIC DNA]</scope>
</reference>
<comment type="similarity">
    <text evidence="2">Belongs to the ARR-like family.</text>
</comment>
<dbReference type="Gramene" id="OE9A058558T3">
    <property type="protein sequence ID" value="OE9A058558C3"/>
    <property type="gene ID" value="OE9A058558"/>
</dbReference>
<dbReference type="OrthoDB" id="60033at2759"/>
<dbReference type="InterPro" id="IPR045279">
    <property type="entry name" value="ARR-like"/>
</dbReference>
<dbReference type="GO" id="GO:0005634">
    <property type="term" value="C:nucleus"/>
    <property type="evidence" value="ECO:0007669"/>
    <property type="project" value="UniProtKB-SubCell"/>
</dbReference>
<keyword evidence="6" id="KW-0804">Transcription</keyword>
<dbReference type="InterPro" id="IPR010402">
    <property type="entry name" value="CCT_domain"/>
</dbReference>
<evidence type="ECO:0000259" key="12">
    <source>
        <dbReference type="PROSITE" id="PS51017"/>
    </source>
</evidence>
<dbReference type="PANTHER" id="PTHR43874:SF146">
    <property type="entry name" value="TWO-COMPONENT RESPONSE REGULATOR-LIKE APRR9"/>
    <property type="match status" value="1"/>
</dbReference>
<dbReference type="GO" id="GO:0048511">
    <property type="term" value="P:rhythmic process"/>
    <property type="evidence" value="ECO:0007669"/>
    <property type="project" value="UniProtKB-KW"/>
</dbReference>
<keyword evidence="7 9" id="KW-0539">Nucleus</keyword>
<feature type="region of interest" description="Disordered" evidence="10">
    <location>
        <begin position="408"/>
        <end position="452"/>
    </location>
</feature>
<evidence type="ECO:0000256" key="10">
    <source>
        <dbReference type="SAM" id="MobiDB-lite"/>
    </source>
</evidence>
<feature type="compositionally biased region" description="Polar residues" evidence="10">
    <location>
        <begin position="668"/>
        <end position="682"/>
    </location>
</feature>
<feature type="compositionally biased region" description="Basic and acidic residues" evidence="10">
    <location>
        <begin position="219"/>
        <end position="228"/>
    </location>
</feature>
<feature type="domain" description="CCT" evidence="12">
    <location>
        <begin position="627"/>
        <end position="669"/>
    </location>
</feature>
<evidence type="ECO:0000256" key="4">
    <source>
        <dbReference type="ARBA" id="ARBA00023015"/>
    </source>
</evidence>
<dbReference type="GO" id="GO:0009736">
    <property type="term" value="P:cytokinin-activated signaling pathway"/>
    <property type="evidence" value="ECO:0007669"/>
    <property type="project" value="InterPro"/>
</dbReference>
<feature type="region of interest" description="Disordered" evidence="10">
    <location>
        <begin position="654"/>
        <end position="682"/>
    </location>
</feature>
<proteinExistence type="inferred from homology"/>
<protein>
    <submittedName>
        <fullName evidence="13">Two-component response regulator-like APRR5</fullName>
    </submittedName>
</protein>
<feature type="compositionally biased region" description="Polar residues" evidence="10">
    <location>
        <begin position="441"/>
        <end position="451"/>
    </location>
</feature>
<comment type="caution">
    <text evidence="8">Lacks conserved residue(s) required for the propagation of feature annotation.</text>
</comment>
<dbReference type="AlphaFoldDB" id="A0A8S0QEJ6"/>
<dbReference type="GO" id="GO:0000160">
    <property type="term" value="P:phosphorelay signal transduction system"/>
    <property type="evidence" value="ECO:0007669"/>
    <property type="project" value="UniProtKB-KW"/>
</dbReference>
<dbReference type="Gene3D" id="3.40.50.2300">
    <property type="match status" value="1"/>
</dbReference>
<dbReference type="Gramene" id="OE9A058558T1">
    <property type="protein sequence ID" value="OE9A058558C1"/>
    <property type="gene ID" value="OE9A058558"/>
</dbReference>
<feature type="region of interest" description="Disordered" evidence="10">
    <location>
        <begin position="181"/>
        <end position="250"/>
    </location>
</feature>